<dbReference type="RefSeq" id="WP_148594827.1">
    <property type="nucleotide sequence ID" value="NZ_CP042997.1"/>
</dbReference>
<name>A0A5B9W4P2_9BACT</name>
<dbReference type="Proteomes" id="UP000324233">
    <property type="component" value="Chromosome"/>
</dbReference>
<dbReference type="KEGG" id="agv:OJF2_35150"/>
<sequence>MATERLNDSRAFRDFLDARLAKDGGYIPLDEALGLWEYENQTDDERAKTLAVIRQGLADAEAGRLRPLEEFDRDFRAKRGLPPRP</sequence>
<evidence type="ECO:0008006" key="3">
    <source>
        <dbReference type="Google" id="ProtNLM"/>
    </source>
</evidence>
<proteinExistence type="predicted"/>
<reference evidence="1 2" key="1">
    <citation type="submission" date="2019-08" db="EMBL/GenBank/DDBJ databases">
        <title>Deep-cultivation of Planctomycetes and their phenomic and genomic characterization uncovers novel biology.</title>
        <authorList>
            <person name="Wiegand S."/>
            <person name="Jogler M."/>
            <person name="Boedeker C."/>
            <person name="Pinto D."/>
            <person name="Vollmers J."/>
            <person name="Rivas-Marin E."/>
            <person name="Kohn T."/>
            <person name="Peeters S.H."/>
            <person name="Heuer A."/>
            <person name="Rast P."/>
            <person name="Oberbeckmann S."/>
            <person name="Bunk B."/>
            <person name="Jeske O."/>
            <person name="Meyerdierks A."/>
            <person name="Storesund J.E."/>
            <person name="Kallscheuer N."/>
            <person name="Luecker S."/>
            <person name="Lage O.M."/>
            <person name="Pohl T."/>
            <person name="Merkel B.J."/>
            <person name="Hornburger P."/>
            <person name="Mueller R.-W."/>
            <person name="Bruemmer F."/>
            <person name="Labrenz M."/>
            <person name="Spormann A.M."/>
            <person name="Op den Camp H."/>
            <person name="Overmann J."/>
            <person name="Amann R."/>
            <person name="Jetten M.S.M."/>
            <person name="Mascher T."/>
            <person name="Medema M.H."/>
            <person name="Devos D.P."/>
            <person name="Kaster A.-K."/>
            <person name="Ovreas L."/>
            <person name="Rohde M."/>
            <person name="Galperin M.Y."/>
            <person name="Jogler C."/>
        </authorList>
    </citation>
    <scope>NUCLEOTIDE SEQUENCE [LARGE SCALE GENOMIC DNA]</scope>
    <source>
        <strain evidence="1 2">OJF2</strain>
    </source>
</reference>
<keyword evidence="2" id="KW-1185">Reference proteome</keyword>
<organism evidence="1 2">
    <name type="scientific">Aquisphaera giovannonii</name>
    <dbReference type="NCBI Taxonomy" id="406548"/>
    <lineage>
        <taxon>Bacteria</taxon>
        <taxon>Pseudomonadati</taxon>
        <taxon>Planctomycetota</taxon>
        <taxon>Planctomycetia</taxon>
        <taxon>Isosphaerales</taxon>
        <taxon>Isosphaeraceae</taxon>
        <taxon>Aquisphaera</taxon>
    </lineage>
</organism>
<evidence type="ECO:0000313" key="2">
    <source>
        <dbReference type="Proteomes" id="UP000324233"/>
    </source>
</evidence>
<protein>
    <recommendedName>
        <fullName evidence="3">Addiction module component</fullName>
    </recommendedName>
</protein>
<evidence type="ECO:0000313" key="1">
    <source>
        <dbReference type="EMBL" id="QEH34970.1"/>
    </source>
</evidence>
<dbReference type="OrthoDB" id="290223at2"/>
<accession>A0A5B9W4P2</accession>
<dbReference type="EMBL" id="CP042997">
    <property type="protein sequence ID" value="QEH34970.1"/>
    <property type="molecule type" value="Genomic_DNA"/>
</dbReference>
<gene>
    <name evidence="1" type="ORF">OJF2_35150</name>
</gene>
<dbReference type="AlphaFoldDB" id="A0A5B9W4P2"/>